<dbReference type="GeneID" id="55609863"/>
<dbReference type="Pfam" id="PF24024">
    <property type="entry name" value="DUF7336"/>
    <property type="match status" value="1"/>
</dbReference>
<dbReference type="Proteomes" id="UP000259988">
    <property type="component" value="Segment"/>
</dbReference>
<feature type="domain" description="DUF7336" evidence="1">
    <location>
        <begin position="1"/>
        <end position="48"/>
    </location>
</feature>
<evidence type="ECO:0000313" key="3">
    <source>
        <dbReference type="Proteomes" id="UP000259988"/>
    </source>
</evidence>
<name>A0A345M8S6_9CAUD</name>
<reference evidence="2 3" key="1">
    <citation type="submission" date="2018-07" db="EMBL/GenBank/DDBJ databases">
        <authorList>
            <person name="Cook J.L."/>
            <person name="Tucker S.D."/>
            <person name="Kassa A.K."/>
            <person name="Jones J.A."/>
            <person name="Khadka D."/>
            <person name="Klug H.M."/>
            <person name="Layton S.R."/>
            <person name="Nayek S."/>
            <person name="Bhuiyan S."/>
            <person name="Kim T."/>
            <person name="Hughes L.E."/>
            <person name="Garlena R.A."/>
            <person name="Russell D.A."/>
            <person name="Pope W.H."/>
            <person name="Jacobs-Sera D."/>
            <person name="Hatfull G.F."/>
        </authorList>
    </citation>
    <scope>NUCLEOTIDE SEQUENCE [LARGE SCALE GENOMIC DNA]</scope>
</reference>
<evidence type="ECO:0000259" key="1">
    <source>
        <dbReference type="Pfam" id="PF24024"/>
    </source>
</evidence>
<dbReference type="KEGG" id="vg:55609863"/>
<dbReference type="InterPro" id="IPR055760">
    <property type="entry name" value="DUF7336"/>
</dbReference>
<sequence length="48" mass="5598">MKVYIVTTDICCCGEEILEVFSTEEKAKEFVDSGEKFKYADINEWEVK</sequence>
<organism evidence="2 3">
    <name type="scientific">Streptomyces phage StarPlatinum</name>
    <dbReference type="NCBI Taxonomy" id="2283265"/>
    <lineage>
        <taxon>Viruses</taxon>
        <taxon>Duplodnaviria</taxon>
        <taxon>Heunggongvirae</taxon>
        <taxon>Uroviricota</taxon>
        <taxon>Caudoviricetes</taxon>
        <taxon>Stanwilliamsviridae</taxon>
        <taxon>Boydwoodruffvirinae</taxon>
        <taxon>Karimacvirus</taxon>
        <taxon>Karimacvirus starplatinum</taxon>
        <taxon>Streptomyces virus StarPlatinum</taxon>
    </lineage>
</organism>
<protein>
    <recommendedName>
        <fullName evidence="1">DUF7336 domain-containing protein</fullName>
    </recommendedName>
</protein>
<dbReference type="EMBL" id="MH576965">
    <property type="protein sequence ID" value="AXH66897.1"/>
    <property type="molecule type" value="Genomic_DNA"/>
</dbReference>
<keyword evidence="3" id="KW-1185">Reference proteome</keyword>
<proteinExistence type="predicted"/>
<evidence type="ECO:0000313" key="2">
    <source>
        <dbReference type="EMBL" id="AXH66897.1"/>
    </source>
</evidence>
<accession>A0A345M8S6</accession>
<dbReference type="RefSeq" id="YP_009839586.1">
    <property type="nucleotide sequence ID" value="NC_048721.1"/>
</dbReference>
<gene>
    <name evidence="2" type="primary">172</name>
    <name evidence="2" type="ORF">SEA_STARPLATINUM_172</name>
</gene>